<dbReference type="InterPro" id="IPR044068">
    <property type="entry name" value="CB"/>
</dbReference>
<comment type="similarity">
    <text evidence="1">Belongs to the 'phage' integrase family.</text>
</comment>
<keyword evidence="9" id="KW-1185">Reference proteome</keyword>
<dbReference type="RefSeq" id="WP_345387632.1">
    <property type="nucleotide sequence ID" value="NZ_BAAAXS010000001.1"/>
</dbReference>
<evidence type="ECO:0000313" key="9">
    <source>
        <dbReference type="Proteomes" id="UP001589568"/>
    </source>
</evidence>
<evidence type="ECO:0000256" key="5">
    <source>
        <dbReference type="PROSITE-ProRule" id="PRU01248"/>
    </source>
</evidence>
<dbReference type="Pfam" id="PF14657">
    <property type="entry name" value="Arm-DNA-bind_4"/>
    <property type="match status" value="1"/>
</dbReference>
<dbReference type="InterPro" id="IPR013762">
    <property type="entry name" value="Integrase-like_cat_sf"/>
</dbReference>
<dbReference type="PANTHER" id="PTHR30629">
    <property type="entry name" value="PROPHAGE INTEGRASE"/>
    <property type="match status" value="1"/>
</dbReference>
<dbReference type="InterPro" id="IPR002104">
    <property type="entry name" value="Integrase_catalytic"/>
</dbReference>
<organism evidence="8 9">
    <name type="scientific">Nonomuraea salmonea</name>
    <dbReference type="NCBI Taxonomy" id="46181"/>
    <lineage>
        <taxon>Bacteria</taxon>
        <taxon>Bacillati</taxon>
        <taxon>Actinomycetota</taxon>
        <taxon>Actinomycetes</taxon>
        <taxon>Streptosporangiales</taxon>
        <taxon>Streptosporangiaceae</taxon>
        <taxon>Nonomuraea</taxon>
    </lineage>
</organism>
<dbReference type="EMBL" id="JBHMCF010000029">
    <property type="protein sequence ID" value="MFB9473113.1"/>
    <property type="molecule type" value="Genomic_DNA"/>
</dbReference>
<dbReference type="Gene3D" id="1.10.150.130">
    <property type="match status" value="1"/>
</dbReference>
<evidence type="ECO:0000256" key="4">
    <source>
        <dbReference type="ARBA" id="ARBA00023172"/>
    </source>
</evidence>
<reference evidence="8 9" key="1">
    <citation type="submission" date="2024-09" db="EMBL/GenBank/DDBJ databases">
        <authorList>
            <person name="Sun Q."/>
            <person name="Mori K."/>
        </authorList>
    </citation>
    <scope>NUCLEOTIDE SEQUENCE [LARGE SCALE GENOMIC DNA]</scope>
    <source>
        <strain evidence="8 9">JCM 3324</strain>
    </source>
</reference>
<accession>A0ABV5NS08</accession>
<feature type="domain" description="Tyr recombinase" evidence="6">
    <location>
        <begin position="173"/>
        <end position="387"/>
    </location>
</feature>
<keyword evidence="2" id="KW-0229">DNA integration</keyword>
<comment type="caution">
    <text evidence="8">The sequence shown here is derived from an EMBL/GenBank/DDBJ whole genome shotgun (WGS) entry which is preliminary data.</text>
</comment>
<evidence type="ECO:0000313" key="8">
    <source>
        <dbReference type="EMBL" id="MFB9473113.1"/>
    </source>
</evidence>
<dbReference type="InterPro" id="IPR028259">
    <property type="entry name" value="AP2-like_int_N"/>
</dbReference>
<dbReference type="InterPro" id="IPR011010">
    <property type="entry name" value="DNA_brk_join_enz"/>
</dbReference>
<dbReference type="SUPFAM" id="SSF56349">
    <property type="entry name" value="DNA breaking-rejoining enzymes"/>
    <property type="match status" value="1"/>
</dbReference>
<gene>
    <name evidence="8" type="primary">xerC</name>
    <name evidence="8" type="ORF">ACFFR3_26735</name>
</gene>
<name>A0ABV5NS08_9ACTN</name>
<dbReference type="InterPro" id="IPR050808">
    <property type="entry name" value="Phage_Integrase"/>
</dbReference>
<dbReference type="InterPro" id="IPR010998">
    <property type="entry name" value="Integrase_recombinase_N"/>
</dbReference>
<proteinExistence type="inferred from homology"/>
<keyword evidence="3 5" id="KW-0238">DNA-binding</keyword>
<keyword evidence="4" id="KW-0233">DNA recombination</keyword>
<dbReference type="Gene3D" id="1.10.443.10">
    <property type="entry name" value="Intergrase catalytic core"/>
    <property type="match status" value="1"/>
</dbReference>
<dbReference type="CDD" id="cd01189">
    <property type="entry name" value="INT_ICEBs1_C_like"/>
    <property type="match status" value="1"/>
</dbReference>
<feature type="domain" description="Core-binding (CB)" evidence="7">
    <location>
        <begin position="70"/>
        <end position="151"/>
    </location>
</feature>
<dbReference type="PANTHER" id="PTHR30629:SF2">
    <property type="entry name" value="PROPHAGE INTEGRASE INTS-RELATED"/>
    <property type="match status" value="1"/>
</dbReference>
<dbReference type="Pfam" id="PF00589">
    <property type="entry name" value="Phage_integrase"/>
    <property type="match status" value="1"/>
</dbReference>
<protein>
    <submittedName>
        <fullName evidence="8">Tyrosine recombinase XerC</fullName>
    </submittedName>
</protein>
<dbReference type="PROSITE" id="PS51898">
    <property type="entry name" value="TYR_RECOMBINASE"/>
    <property type="match status" value="1"/>
</dbReference>
<dbReference type="PROSITE" id="PS51900">
    <property type="entry name" value="CB"/>
    <property type="match status" value="1"/>
</dbReference>
<evidence type="ECO:0000256" key="3">
    <source>
        <dbReference type="ARBA" id="ARBA00023125"/>
    </source>
</evidence>
<evidence type="ECO:0000259" key="7">
    <source>
        <dbReference type="PROSITE" id="PS51900"/>
    </source>
</evidence>
<sequence>MTERRSRGDGGLHWDDKRQRWIASVTVGYTPAGKRIVKKASGKTKTEAKAKLKEIIRDYEDGLAIAPTNYTVADAVRYWLEHGLGGRSDATVKMYITYADKHVIPALGARKLRDLSVEDVDKWLTSKTGDLGTRSLKLIHGILNRSVKSAMRRDKVKRNVVDLCDIPEGRAGRPSKALTLAQALAVLAQAEKSNERIRAYIVLSLLTGARTEELRALLWSHVVAYDESREAWLPVAEAGWEHTDFAVYVWRSVRQKGDTKTVKSRRSLKLPQRCVDALRLLKEAQDLAREKAGNRWQDTDLVFCTRTGTPVTAHNVRRDFRKVVVAAGLTERKWSPRELRHSFVSVLSDSGVPIEDISRLVGHSNTVVTETVYRHQIRPVIMQGAAAMDKIFGS</sequence>
<evidence type="ECO:0000259" key="6">
    <source>
        <dbReference type="PROSITE" id="PS51898"/>
    </source>
</evidence>
<dbReference type="Proteomes" id="UP001589568">
    <property type="component" value="Unassembled WGS sequence"/>
</dbReference>
<evidence type="ECO:0000256" key="1">
    <source>
        <dbReference type="ARBA" id="ARBA00008857"/>
    </source>
</evidence>
<evidence type="ECO:0000256" key="2">
    <source>
        <dbReference type="ARBA" id="ARBA00022908"/>
    </source>
</evidence>